<protein>
    <submittedName>
        <fullName evidence="1">Uncharacterized protein</fullName>
    </submittedName>
</protein>
<evidence type="ECO:0000313" key="2">
    <source>
        <dbReference type="Proteomes" id="UP000575083"/>
    </source>
</evidence>
<organism evidence="1 2">
    <name type="scientific">Acidovorax soli</name>
    <dbReference type="NCBI Taxonomy" id="592050"/>
    <lineage>
        <taxon>Bacteria</taxon>
        <taxon>Pseudomonadati</taxon>
        <taxon>Pseudomonadota</taxon>
        <taxon>Betaproteobacteria</taxon>
        <taxon>Burkholderiales</taxon>
        <taxon>Comamonadaceae</taxon>
        <taxon>Acidovorax</taxon>
    </lineage>
</organism>
<proteinExistence type="predicted"/>
<dbReference type="Proteomes" id="UP000575083">
    <property type="component" value="Unassembled WGS sequence"/>
</dbReference>
<dbReference type="AlphaFoldDB" id="A0A7X0PDK3"/>
<dbReference type="EMBL" id="JACHLK010000003">
    <property type="protein sequence ID" value="MBB6559596.1"/>
    <property type="molecule type" value="Genomic_DNA"/>
</dbReference>
<reference evidence="1 2" key="1">
    <citation type="submission" date="2020-08" db="EMBL/GenBank/DDBJ databases">
        <title>Functional genomics of gut bacteria from endangered species of beetles.</title>
        <authorList>
            <person name="Carlos-Shanley C."/>
        </authorList>
    </citation>
    <scope>NUCLEOTIDE SEQUENCE [LARGE SCALE GENOMIC DNA]</scope>
    <source>
        <strain evidence="1 2">S00198</strain>
    </source>
</reference>
<accession>A0A7X0PDK3</accession>
<comment type="caution">
    <text evidence="1">The sequence shown here is derived from an EMBL/GenBank/DDBJ whole genome shotgun (WGS) entry which is preliminary data.</text>
</comment>
<evidence type="ECO:0000313" key="1">
    <source>
        <dbReference type="EMBL" id="MBB6559596.1"/>
    </source>
</evidence>
<keyword evidence="2" id="KW-1185">Reference proteome</keyword>
<gene>
    <name evidence="1" type="ORF">HNP48_002263</name>
</gene>
<sequence length="46" mass="5084">MAYSTEGWGTGRDGRTRHCDPYGITWAADHPAPINPQPWSAYAAIH</sequence>
<name>A0A7X0PDK3_9BURK</name>